<feature type="domain" description="Diiron non-heme beta-hydroxylase N-terminal" evidence="3">
    <location>
        <begin position="58"/>
        <end position="287"/>
    </location>
</feature>
<dbReference type="Pfam" id="PF12706">
    <property type="entry name" value="Lactamase_B_2"/>
    <property type="match status" value="1"/>
</dbReference>
<evidence type="ECO:0000259" key="3">
    <source>
        <dbReference type="Pfam" id="PF18456"/>
    </source>
</evidence>
<evidence type="ECO:0000313" key="4">
    <source>
        <dbReference type="EMBL" id="EFL28782.1"/>
    </source>
</evidence>
<feature type="region of interest" description="Disordered" evidence="1">
    <location>
        <begin position="1"/>
        <end position="53"/>
    </location>
</feature>
<dbReference type="Proteomes" id="UP000003963">
    <property type="component" value="Unassembled WGS sequence"/>
</dbReference>
<proteinExistence type="predicted"/>
<keyword evidence="5" id="KW-1185">Reference proteome</keyword>
<dbReference type="STRING" id="457427.SSOG_08496"/>
<dbReference type="AlphaFoldDB" id="D9W7K2"/>
<reference evidence="4 5" key="1">
    <citation type="submission" date="2009-02" db="EMBL/GenBank/DDBJ databases">
        <title>Annotation of Streptomyces hygroscopicus strain ATCC 53653.</title>
        <authorList>
            <consortium name="The Broad Institute Genome Sequencing Platform"/>
            <consortium name="Broad Institute Microbial Sequencing Center"/>
            <person name="Fischbach M."/>
            <person name="Godfrey P."/>
            <person name="Ward D."/>
            <person name="Young S."/>
            <person name="Zeng Q."/>
            <person name="Koehrsen M."/>
            <person name="Alvarado L."/>
            <person name="Berlin A.M."/>
            <person name="Bochicchio J."/>
            <person name="Borenstein D."/>
            <person name="Chapman S.B."/>
            <person name="Chen Z."/>
            <person name="Engels R."/>
            <person name="Freedman E."/>
            <person name="Gellesch M."/>
            <person name="Goldberg J."/>
            <person name="Griggs A."/>
            <person name="Gujja S."/>
            <person name="Heilman E.R."/>
            <person name="Heiman D.I."/>
            <person name="Hepburn T.A."/>
            <person name="Howarth C."/>
            <person name="Jen D."/>
            <person name="Larson L."/>
            <person name="Lewis B."/>
            <person name="Mehta T."/>
            <person name="Park D."/>
            <person name="Pearson M."/>
            <person name="Richards J."/>
            <person name="Roberts A."/>
            <person name="Saif S."/>
            <person name="Shea T.D."/>
            <person name="Shenoy N."/>
            <person name="Sisk P."/>
            <person name="Stolte C."/>
            <person name="Sykes S.N."/>
            <person name="Thomson T."/>
            <person name="Walk T."/>
            <person name="White J."/>
            <person name="Yandava C."/>
            <person name="Straight P."/>
            <person name="Clardy J."/>
            <person name="Hung D."/>
            <person name="Kolter R."/>
            <person name="Mekalanos J."/>
            <person name="Walker S."/>
            <person name="Walsh C.T."/>
            <person name="Wieland-Brown L.C."/>
            <person name="Haas B."/>
            <person name="Nusbaum C."/>
            <person name="Birren B."/>
        </authorList>
    </citation>
    <scope>NUCLEOTIDE SEQUENCE [LARGE SCALE GENOMIC DNA]</scope>
    <source>
        <strain evidence="4 5">ATCC 53653</strain>
    </source>
</reference>
<dbReference type="SUPFAM" id="SSF56281">
    <property type="entry name" value="Metallo-hydrolase/oxidoreductase"/>
    <property type="match status" value="1"/>
</dbReference>
<evidence type="ECO:0000313" key="5">
    <source>
        <dbReference type="Proteomes" id="UP000003963"/>
    </source>
</evidence>
<accession>D9W7K2</accession>
<dbReference type="PANTHER" id="PTHR15032">
    <property type="entry name" value="N-ACYL-PHOSPHATIDYLETHANOLAMINE-HYDROLYZING PHOSPHOLIPASE D"/>
    <property type="match status" value="1"/>
</dbReference>
<dbReference type="GO" id="GO:0005737">
    <property type="term" value="C:cytoplasm"/>
    <property type="evidence" value="ECO:0007669"/>
    <property type="project" value="TreeGrafter"/>
</dbReference>
<dbReference type="InterPro" id="IPR001279">
    <property type="entry name" value="Metallo-B-lactamas"/>
</dbReference>
<evidence type="ECO:0000256" key="1">
    <source>
        <dbReference type="SAM" id="MobiDB-lite"/>
    </source>
</evidence>
<dbReference type="InterPro" id="IPR041141">
    <property type="entry name" value="CmlA_N"/>
</dbReference>
<dbReference type="Pfam" id="PF18456">
    <property type="entry name" value="CmlA_N"/>
    <property type="match status" value="1"/>
</dbReference>
<sequence length="583" mass="64669">MPHRTLPHRATRHRPVPHRTTPRRPRGRERRERRTTTTAHSRQTETEGHAMSVNQKRYLHSSVAAQPLLHRWYAWPYLIAPHTGALNLRDRLLPILRSYLQGAHLHAKALADPARYGGPFLDPQGASDAEVEALLNRTLSAGEARLTLADDIDQLRRLLREKATGGSLEPLYPDVPASLRGCVELVYDTAHRPSFRFFEPLLYRTPAVEPHSQSVSLGPVPTRQQPFVYGSPVLPRADRLTVTVPFSSADWDALFAARLNATDVRALAERLGLDAADRDRFPALFTDDAPAPYAGAEPGTVRTRYFGHATVLIETSDGSVLLDPLIGYTDDGHEHFTMADLPPHIDAVVISHFHSDHFSLETLLQLRTRVGTIVVPRASGGSLQDPSLKTMLEALGFDRVREAGELETVHVADRMDIVALPFIGEHADLDIRTKMVPLVRALGRSFMFATDITPIEPKLYDLVSDVVGQVDALFVGLECVGAPLSWLYGPLMEEKLSREHNQSRRLKGSDAALADGLAQQVGAGHVYAYAMGLEPWLKHLTGSDFDPDSEQVKQSALLKERCAGRGVGSELLYRQAERVWQGR</sequence>
<organism evidence="4 5">
    <name type="scientific">Streptomyces himastatinicus ATCC 53653</name>
    <dbReference type="NCBI Taxonomy" id="457427"/>
    <lineage>
        <taxon>Bacteria</taxon>
        <taxon>Bacillati</taxon>
        <taxon>Actinomycetota</taxon>
        <taxon>Actinomycetes</taxon>
        <taxon>Kitasatosporales</taxon>
        <taxon>Streptomycetaceae</taxon>
        <taxon>Streptomyces</taxon>
        <taxon>Streptomyces violaceusniger group</taxon>
    </lineage>
</organism>
<dbReference type="Gene3D" id="3.60.15.10">
    <property type="entry name" value="Ribonuclease Z/Hydroxyacylglutathione hydrolase-like"/>
    <property type="match status" value="1"/>
</dbReference>
<feature type="compositionally biased region" description="Basic residues" evidence="1">
    <location>
        <begin position="1"/>
        <end position="28"/>
    </location>
</feature>
<dbReference type="HOGENOM" id="CLU_516704_0_0_11"/>
<dbReference type="EMBL" id="GG657754">
    <property type="protein sequence ID" value="EFL28782.1"/>
    <property type="molecule type" value="Genomic_DNA"/>
</dbReference>
<dbReference type="PANTHER" id="PTHR15032:SF4">
    <property type="entry name" value="N-ACYL-PHOSPHATIDYLETHANOLAMINE-HYDROLYZING PHOSPHOLIPASE D"/>
    <property type="match status" value="1"/>
</dbReference>
<gene>
    <name evidence="4" type="ORF">SSOG_08496</name>
</gene>
<dbReference type="InterPro" id="IPR036866">
    <property type="entry name" value="RibonucZ/Hydroxyglut_hydro"/>
</dbReference>
<feature type="domain" description="Metallo-beta-lactamase" evidence="2">
    <location>
        <begin position="320"/>
        <end position="475"/>
    </location>
</feature>
<evidence type="ECO:0000259" key="2">
    <source>
        <dbReference type="Pfam" id="PF12706"/>
    </source>
</evidence>
<name>D9W7K2_9ACTN</name>
<protein>
    <submittedName>
        <fullName evidence="4">Putative antibiotic biosynthesis protein</fullName>
    </submittedName>
</protein>